<evidence type="ECO:0000256" key="1">
    <source>
        <dbReference type="ARBA" id="ARBA00022737"/>
    </source>
</evidence>
<dbReference type="SMART" id="SM00758">
    <property type="entry name" value="PA14"/>
    <property type="match status" value="1"/>
</dbReference>
<feature type="region of interest" description="Disordered" evidence="4">
    <location>
        <begin position="255"/>
        <end position="284"/>
    </location>
</feature>
<dbReference type="SMART" id="SM00060">
    <property type="entry name" value="FN3"/>
    <property type="match status" value="3"/>
</dbReference>
<dbReference type="PANTHER" id="PTHR13817">
    <property type="entry name" value="TITIN"/>
    <property type="match status" value="1"/>
</dbReference>
<dbReference type="Gene3D" id="2.60.40.10">
    <property type="entry name" value="Immunoglobulins"/>
    <property type="match status" value="4"/>
</dbReference>
<sequence length="570" mass="61473">MTTVTPVRRHHFGPTLAATLAVTTAGTLLAAAPAAEAAVSCASPVHKRQFFANTTFSGTPKKTDCDSKIAENWGTGAPASGLPSNNFGVRWSVTRDFGSGGPFAFSAAAQDGIRVYLDGTRKVDLWKNVSSTVKKTVNVTIPSGKHTLRIDYVNWTGTANVAFGYAPRTSATVDKVKPLAPTGISVAYDKTTGKAKLTWSKNKEMDLAGYRVYRRLQSTDAWKRLTTTTAASYTDTPPATGDTYHYEVRAHDKAGNESIGSTDRSVTTADRTPPPVPSGVTATDGQAGVTVTWNAVPGAAEYLVHRRRDDDGGDNPVVQVARVTTTFWLDTAVEERRAYTYWVTAVDSVGNKSAKSAYDRIERGDYAPSAPTGLTATAAAGSGITLTWKAPTTPVARDLGHFRIYRNGRFIDEVRATQTSYSDTGVRQSTSYTYTVTAVDTQAQESVASAPVTCTAPGTGLAPGAVTGLRGAMNGTDIELAWDRNPEEDVDHYDVYRGELVDGDWRYGRWGQVWQTYEDEPRLFFADEIDSPQGATVRWAVVAVDTYGNSRFTSGEDYSYVTVTEPESAE</sequence>
<keyword evidence="1" id="KW-0677">Repeat</keyword>
<keyword evidence="5" id="KW-0732">Signal</keyword>
<keyword evidence="9" id="KW-1185">Reference proteome</keyword>
<organism evidence="8 9">
    <name type="scientific">Streptomyces yaanensis</name>
    <dbReference type="NCBI Taxonomy" id="1142239"/>
    <lineage>
        <taxon>Bacteria</taxon>
        <taxon>Bacillati</taxon>
        <taxon>Actinomycetota</taxon>
        <taxon>Actinomycetes</taxon>
        <taxon>Kitasatosporales</taxon>
        <taxon>Streptomycetaceae</taxon>
        <taxon>Streptomyces</taxon>
    </lineage>
</organism>
<dbReference type="EMBL" id="JBHRWR010000008">
    <property type="protein sequence ID" value="MFC3573679.1"/>
    <property type="molecule type" value="Genomic_DNA"/>
</dbReference>
<dbReference type="PANTHER" id="PTHR13817:SF166">
    <property type="entry name" value="NEURONAL IGCAM-RELATED"/>
    <property type="match status" value="1"/>
</dbReference>
<gene>
    <name evidence="8" type="ORF">ACFOZ0_10435</name>
</gene>
<reference evidence="9" key="1">
    <citation type="journal article" date="2019" name="Int. J. Syst. Evol. Microbiol.">
        <title>The Global Catalogue of Microorganisms (GCM) 10K type strain sequencing project: providing services to taxonomists for standard genome sequencing and annotation.</title>
        <authorList>
            <consortium name="The Broad Institute Genomics Platform"/>
            <consortium name="The Broad Institute Genome Sequencing Center for Infectious Disease"/>
            <person name="Wu L."/>
            <person name="Ma J."/>
        </authorList>
    </citation>
    <scope>NUCLEOTIDE SEQUENCE [LARGE SCALE GENOMIC DNA]</scope>
    <source>
        <strain evidence="9">CGMCC 4.7035</strain>
    </source>
</reference>
<evidence type="ECO:0000313" key="9">
    <source>
        <dbReference type="Proteomes" id="UP001595701"/>
    </source>
</evidence>
<dbReference type="InterPro" id="IPR011658">
    <property type="entry name" value="PA14_dom"/>
</dbReference>
<evidence type="ECO:0000256" key="3">
    <source>
        <dbReference type="ARBA" id="ARBA00023326"/>
    </source>
</evidence>
<proteinExistence type="predicted"/>
<evidence type="ECO:0000313" key="8">
    <source>
        <dbReference type="EMBL" id="MFC3573679.1"/>
    </source>
</evidence>
<comment type="caution">
    <text evidence="8">The sequence shown here is derived from an EMBL/GenBank/DDBJ whole genome shotgun (WGS) entry which is preliminary data.</text>
</comment>
<feature type="chain" id="PRO_5045297719" evidence="5">
    <location>
        <begin position="38"/>
        <end position="570"/>
    </location>
</feature>
<keyword evidence="2" id="KW-0378">Hydrolase</keyword>
<protein>
    <submittedName>
        <fullName evidence="8">Fibronectin type III domain-containing protein</fullName>
    </submittedName>
</protein>
<dbReference type="InterPro" id="IPR003961">
    <property type="entry name" value="FN3_dom"/>
</dbReference>
<dbReference type="InterPro" id="IPR050964">
    <property type="entry name" value="Striated_Muscle_Regulatory"/>
</dbReference>
<dbReference type="Pfam" id="PF00041">
    <property type="entry name" value="fn3"/>
    <property type="match status" value="1"/>
</dbReference>
<evidence type="ECO:0000256" key="4">
    <source>
        <dbReference type="SAM" id="MobiDB-lite"/>
    </source>
</evidence>
<dbReference type="SUPFAM" id="SSF56988">
    <property type="entry name" value="Anthrax protective antigen"/>
    <property type="match status" value="1"/>
</dbReference>
<name>A0ABV7SCX2_9ACTN</name>
<dbReference type="InterPro" id="IPR037524">
    <property type="entry name" value="PA14/GLEYA"/>
</dbReference>
<feature type="domain" description="PA14" evidence="7">
    <location>
        <begin position="41"/>
        <end position="181"/>
    </location>
</feature>
<dbReference type="InterPro" id="IPR006311">
    <property type="entry name" value="TAT_signal"/>
</dbReference>
<keyword evidence="3" id="KW-0624">Polysaccharide degradation</keyword>
<keyword evidence="2" id="KW-0326">Glycosidase</keyword>
<keyword evidence="3" id="KW-0119">Carbohydrate metabolism</keyword>
<evidence type="ECO:0000259" key="6">
    <source>
        <dbReference type="PROSITE" id="PS50853"/>
    </source>
</evidence>
<dbReference type="PROSITE" id="PS51820">
    <property type="entry name" value="PA14"/>
    <property type="match status" value="1"/>
</dbReference>
<feature type="signal peptide" evidence="5">
    <location>
        <begin position="1"/>
        <end position="37"/>
    </location>
</feature>
<dbReference type="Pfam" id="PF07691">
    <property type="entry name" value="PA14"/>
    <property type="match status" value="1"/>
</dbReference>
<dbReference type="RefSeq" id="WP_310763142.1">
    <property type="nucleotide sequence ID" value="NZ_JBHRWR010000008.1"/>
</dbReference>
<dbReference type="CDD" id="cd00063">
    <property type="entry name" value="FN3"/>
    <property type="match status" value="3"/>
</dbReference>
<dbReference type="Proteomes" id="UP001595701">
    <property type="component" value="Unassembled WGS sequence"/>
</dbReference>
<evidence type="ECO:0000259" key="7">
    <source>
        <dbReference type="PROSITE" id="PS51820"/>
    </source>
</evidence>
<feature type="domain" description="Fibronectin type-III" evidence="6">
    <location>
        <begin position="180"/>
        <end position="271"/>
    </location>
</feature>
<dbReference type="PROSITE" id="PS50853">
    <property type="entry name" value="FN3"/>
    <property type="match status" value="3"/>
</dbReference>
<feature type="domain" description="Fibronectin type-III" evidence="6">
    <location>
        <begin position="370"/>
        <end position="459"/>
    </location>
</feature>
<evidence type="ECO:0000256" key="5">
    <source>
        <dbReference type="SAM" id="SignalP"/>
    </source>
</evidence>
<dbReference type="InterPro" id="IPR013783">
    <property type="entry name" value="Ig-like_fold"/>
</dbReference>
<dbReference type="SUPFAM" id="SSF49265">
    <property type="entry name" value="Fibronectin type III"/>
    <property type="match status" value="2"/>
</dbReference>
<dbReference type="PROSITE" id="PS51318">
    <property type="entry name" value="TAT"/>
    <property type="match status" value="1"/>
</dbReference>
<feature type="domain" description="Fibronectin type-III" evidence="6">
    <location>
        <begin position="273"/>
        <end position="366"/>
    </location>
</feature>
<evidence type="ECO:0000256" key="2">
    <source>
        <dbReference type="ARBA" id="ARBA00023295"/>
    </source>
</evidence>
<dbReference type="InterPro" id="IPR036116">
    <property type="entry name" value="FN3_sf"/>
</dbReference>
<accession>A0ABV7SCX2</accession>
<feature type="compositionally biased region" description="Polar residues" evidence="4">
    <location>
        <begin position="258"/>
        <end position="270"/>
    </location>
</feature>